<keyword evidence="5 8" id="KW-1133">Transmembrane helix</keyword>
<keyword evidence="3" id="KW-0813">Transport</keyword>
<dbReference type="PANTHER" id="PTHR48086:SF8">
    <property type="entry name" value="MONOCARBOXYLIC ACID PERMEASE"/>
    <property type="match status" value="1"/>
</dbReference>
<feature type="transmembrane region" description="Helical" evidence="8">
    <location>
        <begin position="70"/>
        <end position="90"/>
    </location>
</feature>
<evidence type="ECO:0000256" key="2">
    <source>
        <dbReference type="ARBA" id="ARBA00006434"/>
    </source>
</evidence>
<sequence>MASFFFVGIISLAFAFAVLSRYGHARQSNRDFFVASGQFGTFLVFMLGVGETYSIGSLLGFPAAAERQGVSFVLWYMGFLILAYPVGYFVNPLIWKAGQRYNAITFADLFQGHFKSPFLEKIIVFNVLLCLIPLGELQFAGILNIVNWMHWNISPLATTSVAALLAFGWILISGIRAPAYVSVMKDLLILLVVIGVGFLAFRAIGSHGGYTDISRMGPVPDRQDELYAVSTIILQAIGFCVAPQMATFLFTARSARVVRRSQIAMPLYMLMFPFLYLVAVYVHVTKLPLPAANDVFMAAANALLPPWALGIVASAGVLSGLVILAGTCLVLGPLIARNLLPAVSDRIQGRSAKIAIALYLVFSVMAASHMSALMVTLTSFYYMGIIQMAPGLASVLWRIPAPPLGIAMGIVVGESVTISLVWTGARVGGCNVAIFGLAANMACIAMMWGGHRWYGRHRNT</sequence>
<evidence type="ECO:0000256" key="1">
    <source>
        <dbReference type="ARBA" id="ARBA00004141"/>
    </source>
</evidence>
<dbReference type="Proteomes" id="UP000247512">
    <property type="component" value="Unassembled WGS sequence"/>
</dbReference>
<feature type="transmembrane region" description="Helical" evidence="8">
    <location>
        <begin position="431"/>
        <end position="450"/>
    </location>
</feature>
<feature type="transmembrane region" description="Helical" evidence="8">
    <location>
        <begin position="226"/>
        <end position="251"/>
    </location>
</feature>
<dbReference type="GO" id="GO:0005886">
    <property type="term" value="C:plasma membrane"/>
    <property type="evidence" value="ECO:0007669"/>
    <property type="project" value="TreeGrafter"/>
</dbReference>
<keyword evidence="6 8" id="KW-0472">Membrane</keyword>
<dbReference type="AlphaFoldDB" id="A0A9N7CZ77"/>
<comment type="subcellular location">
    <subcellularLocation>
        <location evidence="1">Membrane</location>
        <topology evidence="1">Multi-pass membrane protein</topology>
    </subcellularLocation>
</comment>
<evidence type="ECO:0000256" key="3">
    <source>
        <dbReference type="ARBA" id="ARBA00022448"/>
    </source>
</evidence>
<reference evidence="11" key="1">
    <citation type="submission" date="2017-02" db="EMBL/GenBank/DDBJ databases">
        <title>zhang.</title>
        <authorList>
            <person name="Zhang H."/>
        </authorList>
    </citation>
    <scope>NUCLEOTIDE SEQUENCE [LARGE SCALE GENOMIC DNA]</scope>
    <source>
        <strain evidence="11">RZS01</strain>
    </source>
</reference>
<accession>A0A9N7CZ77</accession>
<keyword evidence="12" id="KW-1185">Reference proteome</keyword>
<reference evidence="9" key="2">
    <citation type="submission" date="2017-02" db="EMBL/GenBank/DDBJ databases">
        <authorList>
            <person name="Zhang H."/>
        </authorList>
    </citation>
    <scope>NUCLEOTIDE SEQUENCE</scope>
    <source>
        <strain evidence="9">RZS01</strain>
    </source>
</reference>
<dbReference type="Gene3D" id="1.20.1730.10">
    <property type="entry name" value="Sodium/glucose cotransporter"/>
    <property type="match status" value="1"/>
</dbReference>
<proteinExistence type="inferred from homology"/>
<evidence type="ECO:0000313" key="12">
    <source>
        <dbReference type="Proteomes" id="UP000247512"/>
    </source>
</evidence>
<evidence type="ECO:0000313" key="11">
    <source>
        <dbReference type="Proteomes" id="UP000189683"/>
    </source>
</evidence>
<dbReference type="InterPro" id="IPR001734">
    <property type="entry name" value="Na/solute_symporter"/>
</dbReference>
<dbReference type="KEGG" id="kna:B0W47_14165"/>
<dbReference type="InterPro" id="IPR038377">
    <property type="entry name" value="Na/Glc_symporter_sf"/>
</dbReference>
<feature type="transmembrane region" description="Helical" evidence="8">
    <location>
        <begin position="6"/>
        <end position="23"/>
    </location>
</feature>
<dbReference type="RefSeq" id="WP_078526930.1">
    <property type="nucleotide sequence ID" value="NZ_CP019875.1"/>
</dbReference>
<dbReference type="PANTHER" id="PTHR48086">
    <property type="entry name" value="SODIUM/PROLINE SYMPORTER-RELATED"/>
    <property type="match status" value="1"/>
</dbReference>
<dbReference type="GO" id="GO:0022857">
    <property type="term" value="F:transmembrane transporter activity"/>
    <property type="evidence" value="ECO:0007669"/>
    <property type="project" value="InterPro"/>
</dbReference>
<feature type="transmembrane region" description="Helical" evidence="8">
    <location>
        <begin position="263"/>
        <end position="284"/>
    </location>
</feature>
<feature type="transmembrane region" description="Helical" evidence="8">
    <location>
        <begin position="152"/>
        <end position="175"/>
    </location>
</feature>
<feature type="transmembrane region" description="Helical" evidence="8">
    <location>
        <begin position="356"/>
        <end position="374"/>
    </location>
</feature>
<dbReference type="PROSITE" id="PS50283">
    <property type="entry name" value="NA_SOLUT_SYMP_3"/>
    <property type="match status" value="1"/>
</dbReference>
<keyword evidence="4 8" id="KW-0812">Transmembrane</keyword>
<evidence type="ECO:0000313" key="10">
    <source>
        <dbReference type="EMBL" id="PYD65216.1"/>
    </source>
</evidence>
<reference evidence="10 12" key="3">
    <citation type="submission" date="2017-06" db="EMBL/GenBank/DDBJ databases">
        <title>A draft genome sequence of Komagataeibacter nataicola LMG 1536.</title>
        <authorList>
            <person name="Skraban J."/>
            <person name="Cleenwerck I."/>
            <person name="Vandamme P."/>
            <person name="Trcek J."/>
        </authorList>
    </citation>
    <scope>NUCLEOTIDE SEQUENCE [LARGE SCALE GENOMIC DNA]</scope>
    <source>
        <strain evidence="10 12">LMG 1536</strain>
    </source>
</reference>
<evidence type="ECO:0000256" key="4">
    <source>
        <dbReference type="ARBA" id="ARBA00022692"/>
    </source>
</evidence>
<evidence type="ECO:0000256" key="7">
    <source>
        <dbReference type="RuleBase" id="RU362091"/>
    </source>
</evidence>
<evidence type="ECO:0000313" key="9">
    <source>
        <dbReference type="EMBL" id="AQU88411.1"/>
    </source>
</evidence>
<feature type="transmembrane region" description="Helical" evidence="8">
    <location>
        <begin position="404"/>
        <end position="425"/>
    </location>
</feature>
<feature type="transmembrane region" description="Helical" evidence="8">
    <location>
        <begin position="32"/>
        <end position="50"/>
    </location>
</feature>
<feature type="transmembrane region" description="Helical" evidence="8">
    <location>
        <begin position="123"/>
        <end position="146"/>
    </location>
</feature>
<name>A0A9N7CZ77_9PROT</name>
<dbReference type="EMBL" id="NIRT01000038">
    <property type="protein sequence ID" value="PYD65216.1"/>
    <property type="molecule type" value="Genomic_DNA"/>
</dbReference>
<dbReference type="EMBL" id="CP019875">
    <property type="protein sequence ID" value="AQU88411.1"/>
    <property type="molecule type" value="Genomic_DNA"/>
</dbReference>
<feature type="transmembrane region" description="Helical" evidence="8">
    <location>
        <begin position="304"/>
        <end position="335"/>
    </location>
</feature>
<organism evidence="9 11">
    <name type="scientific">Komagataeibacter nataicola</name>
    <dbReference type="NCBI Taxonomy" id="265960"/>
    <lineage>
        <taxon>Bacteria</taxon>
        <taxon>Pseudomonadati</taxon>
        <taxon>Pseudomonadota</taxon>
        <taxon>Alphaproteobacteria</taxon>
        <taxon>Acetobacterales</taxon>
        <taxon>Acetobacteraceae</taxon>
        <taxon>Komagataeibacter</taxon>
    </lineage>
</organism>
<feature type="transmembrane region" description="Helical" evidence="8">
    <location>
        <begin position="187"/>
        <end position="206"/>
    </location>
</feature>
<evidence type="ECO:0000256" key="6">
    <source>
        <dbReference type="ARBA" id="ARBA00023136"/>
    </source>
</evidence>
<dbReference type="InterPro" id="IPR050277">
    <property type="entry name" value="Sodium:Solute_Symporter"/>
</dbReference>
<comment type="similarity">
    <text evidence="2 7">Belongs to the sodium:solute symporter (SSF) (TC 2.A.21) family.</text>
</comment>
<dbReference type="Proteomes" id="UP000189683">
    <property type="component" value="Chromosome"/>
</dbReference>
<protein>
    <submittedName>
        <fullName evidence="10">Sodium:solute symporter</fullName>
    </submittedName>
</protein>
<evidence type="ECO:0000256" key="8">
    <source>
        <dbReference type="SAM" id="Phobius"/>
    </source>
</evidence>
<gene>
    <name evidence="9" type="ORF">B0W47_14165</name>
    <name evidence="10" type="ORF">CDI09_14855</name>
</gene>
<dbReference type="Pfam" id="PF00474">
    <property type="entry name" value="SSF"/>
    <property type="match status" value="1"/>
</dbReference>
<evidence type="ECO:0000256" key="5">
    <source>
        <dbReference type="ARBA" id="ARBA00022989"/>
    </source>
</evidence>